<evidence type="ECO:0000256" key="3">
    <source>
        <dbReference type="SAM" id="MobiDB-lite"/>
    </source>
</evidence>
<evidence type="ECO:0000259" key="4">
    <source>
        <dbReference type="Pfam" id="PF01176"/>
    </source>
</evidence>
<evidence type="ECO:0000313" key="6">
    <source>
        <dbReference type="Proteomes" id="UP000054408"/>
    </source>
</evidence>
<keyword evidence="6" id="KW-1185">Reference proteome</keyword>
<accession>A0A0L0DPA8</accession>
<feature type="region of interest" description="Disordered" evidence="3">
    <location>
        <begin position="58"/>
        <end position="77"/>
    </location>
</feature>
<dbReference type="GO" id="GO:0003743">
    <property type="term" value="F:translation initiation factor activity"/>
    <property type="evidence" value="ECO:0007669"/>
    <property type="project" value="InterPro"/>
</dbReference>
<dbReference type="Pfam" id="PF01176">
    <property type="entry name" value="eIF-1a"/>
    <property type="match status" value="1"/>
</dbReference>
<dbReference type="STRING" id="461836.A0A0L0DPA8"/>
<dbReference type="SUPFAM" id="SSF50249">
    <property type="entry name" value="Nucleic acid-binding proteins"/>
    <property type="match status" value="1"/>
</dbReference>
<dbReference type="PANTHER" id="PTHR21641">
    <property type="entry name" value="TRANSLATION INITIATION FACTOR-RELATED"/>
    <property type="match status" value="1"/>
</dbReference>
<dbReference type="Gene3D" id="2.40.50.140">
    <property type="entry name" value="Nucleic acid-binding proteins"/>
    <property type="match status" value="1"/>
</dbReference>
<keyword evidence="2" id="KW-0694">RNA-binding</keyword>
<organism evidence="5 6">
    <name type="scientific">Thecamonas trahens ATCC 50062</name>
    <dbReference type="NCBI Taxonomy" id="461836"/>
    <lineage>
        <taxon>Eukaryota</taxon>
        <taxon>Apusozoa</taxon>
        <taxon>Apusomonadida</taxon>
        <taxon>Apusomonadidae</taxon>
        <taxon>Thecamonas</taxon>
    </lineage>
</organism>
<dbReference type="GeneID" id="25568205"/>
<comment type="similarity">
    <text evidence="1">Belongs to the EIF1AD family.</text>
</comment>
<evidence type="ECO:0000256" key="2">
    <source>
        <dbReference type="ARBA" id="ARBA00022884"/>
    </source>
</evidence>
<protein>
    <recommendedName>
        <fullName evidence="4">S1-like domain-containing protein</fullName>
    </recommendedName>
</protein>
<dbReference type="InterPro" id="IPR012340">
    <property type="entry name" value="NA-bd_OB-fold"/>
</dbReference>
<dbReference type="SMART" id="SM00652">
    <property type="entry name" value="eIF1a"/>
    <property type="match status" value="1"/>
</dbReference>
<reference evidence="5 6" key="1">
    <citation type="submission" date="2010-05" db="EMBL/GenBank/DDBJ databases">
        <title>The Genome Sequence of Thecamonas trahens ATCC 50062.</title>
        <authorList>
            <consortium name="The Broad Institute Genome Sequencing Platform"/>
            <person name="Russ C."/>
            <person name="Cuomo C."/>
            <person name="Shea T."/>
            <person name="Young S.K."/>
            <person name="Zeng Q."/>
            <person name="Koehrsen M."/>
            <person name="Haas B."/>
            <person name="Borodovsky M."/>
            <person name="Guigo R."/>
            <person name="Alvarado L."/>
            <person name="Berlin A."/>
            <person name="Bochicchio J."/>
            <person name="Borenstein D."/>
            <person name="Chapman S."/>
            <person name="Chen Z."/>
            <person name="Freedman E."/>
            <person name="Gellesch M."/>
            <person name="Goldberg J."/>
            <person name="Griggs A."/>
            <person name="Gujja S."/>
            <person name="Heilman E."/>
            <person name="Heiman D."/>
            <person name="Hepburn T."/>
            <person name="Howarth C."/>
            <person name="Jen D."/>
            <person name="Larson L."/>
            <person name="Mehta T."/>
            <person name="Park D."/>
            <person name="Pearson M."/>
            <person name="Roberts A."/>
            <person name="Saif S."/>
            <person name="Shenoy N."/>
            <person name="Sisk P."/>
            <person name="Stolte C."/>
            <person name="Sykes S."/>
            <person name="Thomson T."/>
            <person name="Walk T."/>
            <person name="White J."/>
            <person name="Yandava C."/>
            <person name="Burger G."/>
            <person name="Gray M.W."/>
            <person name="Holland P.W.H."/>
            <person name="King N."/>
            <person name="Lang F.B.F."/>
            <person name="Roger A.J."/>
            <person name="Ruiz-Trillo I."/>
            <person name="Lander E."/>
            <person name="Nusbaum C."/>
        </authorList>
    </citation>
    <scope>NUCLEOTIDE SEQUENCE [LARGE SCALE GENOMIC DNA]</scope>
    <source>
        <strain evidence="5 6">ATCC 50062</strain>
    </source>
</reference>
<dbReference type="InterPro" id="IPR039294">
    <property type="entry name" value="EIF1AD"/>
</dbReference>
<dbReference type="EMBL" id="GL349483">
    <property type="protein sequence ID" value="KNC53871.1"/>
    <property type="molecule type" value="Genomic_DNA"/>
</dbReference>
<proteinExistence type="inferred from homology"/>
<sequence length="188" mass="19927">MSNRKHLRALQTELVELEEGQFVGQIEANVGSATFMVHVPGITDALGMGIALEAEKNDGEEAGEGENHGSGPDGPDRVLVRLPSKFRNMVWIKNGSYVVVGAFADDGGTASAKIRGEIILPLAAPQADHLKTIGEWPAALADPDEAAAAEAASDDDGHNDAADDFLADLLANPNRRDFSDEYSSDDDE</sequence>
<dbReference type="InterPro" id="IPR001253">
    <property type="entry name" value="TIF_eIF-1A"/>
</dbReference>
<dbReference type="Proteomes" id="UP000054408">
    <property type="component" value="Unassembled WGS sequence"/>
</dbReference>
<dbReference type="AlphaFoldDB" id="A0A0L0DPA8"/>
<dbReference type="OrthoDB" id="1738325at2759"/>
<feature type="domain" description="S1-like" evidence="4">
    <location>
        <begin position="76"/>
        <end position="119"/>
    </location>
</feature>
<dbReference type="RefSeq" id="XP_013754251.1">
    <property type="nucleotide sequence ID" value="XM_013898797.1"/>
</dbReference>
<dbReference type="GO" id="GO:0005634">
    <property type="term" value="C:nucleus"/>
    <property type="evidence" value="ECO:0007669"/>
    <property type="project" value="TreeGrafter"/>
</dbReference>
<dbReference type="PANTHER" id="PTHR21641:SF0">
    <property type="entry name" value="RNA-BINDING PROTEIN EIF1AD-RELATED"/>
    <property type="match status" value="1"/>
</dbReference>
<gene>
    <name evidence="5" type="ORF">AMSG_09823</name>
</gene>
<evidence type="ECO:0000313" key="5">
    <source>
        <dbReference type="EMBL" id="KNC53871.1"/>
    </source>
</evidence>
<dbReference type="GO" id="GO:0003723">
    <property type="term" value="F:RNA binding"/>
    <property type="evidence" value="ECO:0007669"/>
    <property type="project" value="UniProtKB-KW"/>
</dbReference>
<dbReference type="InterPro" id="IPR006196">
    <property type="entry name" value="RNA-binding_domain_S1_IF1"/>
</dbReference>
<name>A0A0L0DPA8_THETB</name>
<evidence type="ECO:0000256" key="1">
    <source>
        <dbReference type="ARBA" id="ARBA00007340"/>
    </source>
</evidence>
<feature type="region of interest" description="Disordered" evidence="3">
    <location>
        <begin position="143"/>
        <end position="164"/>
    </location>
</feature>